<proteinExistence type="inferred from homology"/>
<evidence type="ECO:0000256" key="3">
    <source>
        <dbReference type="ARBA" id="ARBA00022692"/>
    </source>
</evidence>
<gene>
    <name evidence="11" type="primary">LOC108741738</name>
</gene>
<evidence type="ECO:0000256" key="9">
    <source>
        <dbReference type="SAM" id="Phobius"/>
    </source>
</evidence>
<dbReference type="FunCoup" id="A0A7F5REW4">
    <property type="interactions" value="53"/>
</dbReference>
<dbReference type="GeneID" id="108741738"/>
<evidence type="ECO:0000256" key="8">
    <source>
        <dbReference type="ARBA" id="ARBA00023224"/>
    </source>
</evidence>
<dbReference type="OrthoDB" id="8191206at2759"/>
<keyword evidence="9" id="KW-0472">Membrane</keyword>
<dbReference type="PANTHER" id="PTHR46953">
    <property type="entry name" value="G-PROTEIN COUPLED RECEPTOR MTH-LIKE 1-RELATED"/>
    <property type="match status" value="1"/>
</dbReference>
<keyword evidence="5 9" id="KW-1133">Transmembrane helix</keyword>
<keyword evidence="6" id="KW-0297">G-protein coupled receptor</keyword>
<feature type="transmembrane region" description="Helical" evidence="9">
    <location>
        <begin position="328"/>
        <end position="355"/>
    </location>
</feature>
<evidence type="ECO:0000256" key="5">
    <source>
        <dbReference type="ARBA" id="ARBA00022989"/>
    </source>
</evidence>
<dbReference type="RefSeq" id="XP_025834528.1">
    <property type="nucleotide sequence ID" value="XM_025978743.1"/>
</dbReference>
<dbReference type="GO" id="GO:0004930">
    <property type="term" value="F:G protein-coupled receptor activity"/>
    <property type="evidence" value="ECO:0007669"/>
    <property type="project" value="UniProtKB-KW"/>
</dbReference>
<evidence type="ECO:0000256" key="4">
    <source>
        <dbReference type="ARBA" id="ARBA00022729"/>
    </source>
</evidence>
<dbReference type="Gene3D" id="2.170.180.11">
    <property type="entry name" value="Methuselah ectodomain, domain 2"/>
    <property type="match status" value="2"/>
</dbReference>
<dbReference type="AlphaFoldDB" id="A0A7F5REW4"/>
<sequence length="358" mass="40158">MIRCTFYYYFYIALFAAVLTTTFCLKNVTISKCCELGQSLQKESNYSCVSTNRTSWTPQIYSPSKRKFLTEGTVPQNWILNPSKRPDCGEFETKILSLERQKTYIVFENGSLMLFDDLDNLVHPDKYCIDYKTVIACSIEKQPQVKVKKCCGDGGIYVDIKKSCKPMNGSHYKISLNEDFKLVSGFPDCDKHMIIAGKLKDAEIFSNGSLLLKDVNVLLPSKHFCLEHVLENAGPSPSIFTCPSLLPPPPNRVVSDDSSDLRFTLYPIGLALSAVFLAATLAAGSLLPASHHVLHWRCQTNHVACLLVGYVLLCITQLGGKSISSAPCFAIAVAMHFLFLSAFFWLNTMCFNIWWTFR</sequence>
<feature type="transmembrane region" description="Helical" evidence="9">
    <location>
        <begin position="6"/>
        <end position="25"/>
    </location>
</feature>
<dbReference type="Gene3D" id="1.20.1070.10">
    <property type="entry name" value="Rhodopsin 7-helix transmembrane proteins"/>
    <property type="match status" value="1"/>
</dbReference>
<comment type="similarity">
    <text evidence="2">Belongs to the G-protein coupled receptor 2 family. Mth subfamily.</text>
</comment>
<evidence type="ECO:0000256" key="7">
    <source>
        <dbReference type="ARBA" id="ARBA00023170"/>
    </source>
</evidence>
<dbReference type="GO" id="GO:0012505">
    <property type="term" value="C:endomembrane system"/>
    <property type="evidence" value="ECO:0007669"/>
    <property type="project" value="UniProtKB-SubCell"/>
</dbReference>
<dbReference type="InterPro" id="IPR052808">
    <property type="entry name" value="GPCR_Mth-like"/>
</dbReference>
<accession>A0A7F5REW4</accession>
<name>A0A7F5REW4_AGRPL</name>
<evidence type="ECO:0000313" key="11">
    <source>
        <dbReference type="RefSeq" id="XP_025834528.1"/>
    </source>
</evidence>
<reference evidence="11" key="1">
    <citation type="submission" date="2025-08" db="UniProtKB">
        <authorList>
            <consortium name="RefSeq"/>
        </authorList>
    </citation>
    <scope>IDENTIFICATION</scope>
    <source>
        <tissue evidence="11">Entire body</tissue>
    </source>
</reference>
<evidence type="ECO:0000256" key="1">
    <source>
        <dbReference type="ARBA" id="ARBA00004127"/>
    </source>
</evidence>
<dbReference type="SUPFAM" id="SSF63877">
    <property type="entry name" value="Methuselah ectodomain"/>
    <property type="match status" value="1"/>
</dbReference>
<dbReference type="InterPro" id="IPR036272">
    <property type="entry name" value="Methuselah_N_sf"/>
</dbReference>
<keyword evidence="10" id="KW-1185">Reference proteome</keyword>
<dbReference type="Proteomes" id="UP000192223">
    <property type="component" value="Unplaced"/>
</dbReference>
<evidence type="ECO:0000256" key="6">
    <source>
        <dbReference type="ARBA" id="ARBA00023040"/>
    </source>
</evidence>
<protein>
    <submittedName>
        <fullName evidence="11">Probable G-protein coupled receptor Mth-like 1</fullName>
    </submittedName>
</protein>
<dbReference type="PANTHER" id="PTHR46953:SF1">
    <property type="entry name" value="G-PROTEIN COUPLED RECEPTOR MTH-LIKE 1-RELATED"/>
    <property type="match status" value="1"/>
</dbReference>
<keyword evidence="8" id="KW-0807">Transducer</keyword>
<keyword evidence="4" id="KW-0732">Signal</keyword>
<feature type="transmembrane region" description="Helical" evidence="9">
    <location>
        <begin position="299"/>
        <end position="316"/>
    </location>
</feature>
<evidence type="ECO:0000313" key="10">
    <source>
        <dbReference type="Proteomes" id="UP000192223"/>
    </source>
</evidence>
<keyword evidence="7" id="KW-0675">Receptor</keyword>
<dbReference type="InParanoid" id="A0A7F5REW4"/>
<keyword evidence="3 9" id="KW-0812">Transmembrane</keyword>
<dbReference type="InterPro" id="IPR023311">
    <property type="entry name" value="Methusela_ecto_dom_2"/>
</dbReference>
<dbReference type="KEGG" id="apln:108741738"/>
<comment type="subcellular location">
    <subcellularLocation>
        <location evidence="1">Endomembrane system</location>
        <topology evidence="1">Multi-pass membrane protein</topology>
    </subcellularLocation>
</comment>
<organism evidence="10 11">
    <name type="scientific">Agrilus planipennis</name>
    <name type="common">Emerald ash borer</name>
    <name type="synonym">Agrilus marcopoli</name>
    <dbReference type="NCBI Taxonomy" id="224129"/>
    <lineage>
        <taxon>Eukaryota</taxon>
        <taxon>Metazoa</taxon>
        <taxon>Ecdysozoa</taxon>
        <taxon>Arthropoda</taxon>
        <taxon>Hexapoda</taxon>
        <taxon>Insecta</taxon>
        <taxon>Pterygota</taxon>
        <taxon>Neoptera</taxon>
        <taxon>Endopterygota</taxon>
        <taxon>Coleoptera</taxon>
        <taxon>Polyphaga</taxon>
        <taxon>Elateriformia</taxon>
        <taxon>Buprestoidea</taxon>
        <taxon>Buprestidae</taxon>
        <taxon>Agrilinae</taxon>
        <taxon>Agrilus</taxon>
    </lineage>
</organism>
<feature type="transmembrane region" description="Helical" evidence="9">
    <location>
        <begin position="265"/>
        <end position="287"/>
    </location>
</feature>
<evidence type="ECO:0000256" key="2">
    <source>
        <dbReference type="ARBA" id="ARBA00008979"/>
    </source>
</evidence>